<keyword evidence="13" id="KW-0862">Zinc</keyword>
<dbReference type="GO" id="GO:0016567">
    <property type="term" value="P:protein ubiquitination"/>
    <property type="evidence" value="ECO:0007669"/>
    <property type="project" value="InterPro"/>
</dbReference>
<comment type="catalytic activity">
    <reaction evidence="1">
        <text>S-ubiquitinyl-[E2 ubiquitin-conjugating enzyme]-L-cysteine + [acceptor protein]-L-lysine = [E2 ubiquitin-conjugating enzyme]-L-cysteine + N(6)-ubiquitinyl-[acceptor protein]-L-lysine.</text>
        <dbReference type="EC" id="2.3.2.27"/>
    </reaction>
</comment>
<evidence type="ECO:0000259" key="19">
    <source>
        <dbReference type="PROSITE" id="PS50089"/>
    </source>
</evidence>
<keyword evidence="6" id="KW-0853">WD repeat</keyword>
<evidence type="ECO:0000256" key="10">
    <source>
        <dbReference type="ARBA" id="ARBA00022763"/>
    </source>
</evidence>
<keyword evidence="18" id="KW-0175">Coiled coil</keyword>
<evidence type="ECO:0000256" key="1">
    <source>
        <dbReference type="ARBA" id="ARBA00000900"/>
    </source>
</evidence>
<dbReference type="PROSITE" id="PS00518">
    <property type="entry name" value="ZF_RING_1"/>
    <property type="match status" value="1"/>
</dbReference>
<dbReference type="GO" id="GO:0008270">
    <property type="term" value="F:zinc ion binding"/>
    <property type="evidence" value="ECO:0007669"/>
    <property type="project" value="UniProtKB-KW"/>
</dbReference>
<evidence type="ECO:0000313" key="21">
    <source>
        <dbReference type="Proteomes" id="UP000708148"/>
    </source>
</evidence>
<keyword evidence="10" id="KW-0227">DNA damage</keyword>
<dbReference type="InterPro" id="IPR056527">
    <property type="entry name" value="WD40_RFWD3"/>
</dbReference>
<evidence type="ECO:0000256" key="17">
    <source>
        <dbReference type="PROSITE-ProRule" id="PRU00175"/>
    </source>
</evidence>
<keyword evidence="5" id="KW-0963">Cytoplasm</keyword>
<sequence length="444" mass="48202">MANCVEVLSDDDAPSTSGGFKSADGEDCPICAECYTSEGDHVPHSTRCGHVFCAACIKKWLRQSKTCPICKKRCTKKDLRRMYVQNLHCVDTSLVATLRQEVERHKRIAAERKEQHLKAAAERDECIRENKRLKLELASLTNSVARGTILCAPQQAAASNAICAMPPPPGSRMPSCSRPLLSEGQQRVNGGSPYLREYCTESRGALCFDMSGEQATLLLPSQPGPWLADAWMIRQISMIAPQSEGQIHLPGRGPVRDVRLSPSAQRLCVAIDKRIRVVSMTSGHEIVQKELAFPVLSCAWEAENMVYAGLAVGRVSAFDLRMPSGPLQELSSPRRQGLTSLACMHTGEVRALVAANSQSTYLWDLPLQDAAAASEPHVVCTVAGTIESVAVDQGTATLAVSVRPCGPQGTAIHKLYNYHARAQWTVGQLLPWHSPSILAPVSAS</sequence>
<dbReference type="GO" id="GO:0016604">
    <property type="term" value="C:nuclear body"/>
    <property type="evidence" value="ECO:0007669"/>
    <property type="project" value="UniProtKB-SubCell"/>
</dbReference>
<comment type="pathway">
    <text evidence="3">Protein modification; protein ubiquitination.</text>
</comment>
<evidence type="ECO:0000313" key="20">
    <source>
        <dbReference type="EMBL" id="CAD7702012.1"/>
    </source>
</evidence>
<dbReference type="Pfam" id="PF23419">
    <property type="entry name" value="WD40_RFWD3"/>
    <property type="match status" value="1"/>
</dbReference>
<keyword evidence="15" id="KW-0539">Nucleus</keyword>
<proteinExistence type="predicted"/>
<evidence type="ECO:0000256" key="3">
    <source>
        <dbReference type="ARBA" id="ARBA00004906"/>
    </source>
</evidence>
<organism evidence="20 21">
    <name type="scientific">Ostreobium quekettii</name>
    <dbReference type="NCBI Taxonomy" id="121088"/>
    <lineage>
        <taxon>Eukaryota</taxon>
        <taxon>Viridiplantae</taxon>
        <taxon>Chlorophyta</taxon>
        <taxon>core chlorophytes</taxon>
        <taxon>Ulvophyceae</taxon>
        <taxon>TCBD clade</taxon>
        <taxon>Bryopsidales</taxon>
        <taxon>Ostreobineae</taxon>
        <taxon>Ostreobiaceae</taxon>
        <taxon>Ostreobium</taxon>
    </lineage>
</organism>
<reference evidence="20" key="1">
    <citation type="submission" date="2020-12" db="EMBL/GenBank/DDBJ databases">
        <authorList>
            <person name="Iha C."/>
        </authorList>
    </citation>
    <scope>NUCLEOTIDE SEQUENCE</scope>
</reference>
<evidence type="ECO:0000256" key="7">
    <source>
        <dbReference type="ARBA" id="ARBA00022679"/>
    </source>
</evidence>
<dbReference type="Gene3D" id="3.30.40.10">
    <property type="entry name" value="Zinc/RING finger domain, C3HC4 (zinc finger)"/>
    <property type="match status" value="1"/>
</dbReference>
<keyword evidence="14" id="KW-0234">DNA repair</keyword>
<dbReference type="Proteomes" id="UP000708148">
    <property type="component" value="Unassembled WGS sequence"/>
</dbReference>
<dbReference type="InterPro" id="IPR037381">
    <property type="entry name" value="RFWD3"/>
</dbReference>
<evidence type="ECO:0000256" key="11">
    <source>
        <dbReference type="ARBA" id="ARBA00022771"/>
    </source>
</evidence>
<dbReference type="EMBL" id="CAJHUC010001684">
    <property type="protein sequence ID" value="CAD7702012.1"/>
    <property type="molecule type" value="Genomic_DNA"/>
</dbReference>
<evidence type="ECO:0000256" key="6">
    <source>
        <dbReference type="ARBA" id="ARBA00022574"/>
    </source>
</evidence>
<name>A0A8S1J4I6_9CHLO</name>
<dbReference type="EC" id="2.3.2.27" evidence="4"/>
<dbReference type="InterPro" id="IPR013083">
    <property type="entry name" value="Znf_RING/FYVE/PHD"/>
</dbReference>
<feature type="domain" description="RING-type" evidence="19">
    <location>
        <begin position="28"/>
        <end position="71"/>
    </location>
</feature>
<keyword evidence="12" id="KW-0833">Ubl conjugation pathway</keyword>
<keyword evidence="7" id="KW-0808">Transferase</keyword>
<evidence type="ECO:0000256" key="16">
    <source>
        <dbReference type="ARBA" id="ARBA00034306"/>
    </source>
</evidence>
<evidence type="ECO:0000256" key="13">
    <source>
        <dbReference type="ARBA" id="ARBA00022833"/>
    </source>
</evidence>
<dbReference type="InterPro" id="IPR001841">
    <property type="entry name" value="Znf_RING"/>
</dbReference>
<evidence type="ECO:0000256" key="2">
    <source>
        <dbReference type="ARBA" id="ARBA00004496"/>
    </source>
</evidence>
<evidence type="ECO:0000256" key="8">
    <source>
        <dbReference type="ARBA" id="ARBA00022723"/>
    </source>
</evidence>
<dbReference type="SUPFAM" id="SSF57850">
    <property type="entry name" value="RING/U-box"/>
    <property type="match status" value="1"/>
</dbReference>
<evidence type="ECO:0000256" key="12">
    <source>
        <dbReference type="ARBA" id="ARBA00022786"/>
    </source>
</evidence>
<accession>A0A8S1J4I6</accession>
<dbReference type="InterPro" id="IPR017907">
    <property type="entry name" value="Znf_RING_CS"/>
</dbReference>
<dbReference type="GO" id="GO:0036297">
    <property type="term" value="P:interstrand cross-link repair"/>
    <property type="evidence" value="ECO:0007669"/>
    <property type="project" value="InterPro"/>
</dbReference>
<keyword evidence="21" id="KW-1185">Reference proteome</keyword>
<feature type="coiled-coil region" evidence="18">
    <location>
        <begin position="95"/>
        <end position="143"/>
    </location>
</feature>
<evidence type="ECO:0000256" key="15">
    <source>
        <dbReference type="ARBA" id="ARBA00023242"/>
    </source>
</evidence>
<dbReference type="Gene3D" id="2.130.10.10">
    <property type="entry name" value="YVTN repeat-like/Quinoprotein amine dehydrogenase"/>
    <property type="match status" value="1"/>
</dbReference>
<dbReference type="OrthoDB" id="551905at2759"/>
<dbReference type="GO" id="GO:0061630">
    <property type="term" value="F:ubiquitin protein ligase activity"/>
    <property type="evidence" value="ECO:0007669"/>
    <property type="project" value="UniProtKB-EC"/>
</dbReference>
<dbReference type="GO" id="GO:0005737">
    <property type="term" value="C:cytoplasm"/>
    <property type="evidence" value="ECO:0007669"/>
    <property type="project" value="UniProtKB-SubCell"/>
</dbReference>
<keyword evidence="11 17" id="KW-0863">Zinc-finger</keyword>
<dbReference type="PANTHER" id="PTHR16047:SF7">
    <property type="entry name" value="E3 UBIQUITIN-PROTEIN LIGASE RFWD3"/>
    <property type="match status" value="1"/>
</dbReference>
<protein>
    <recommendedName>
        <fullName evidence="4">RING-type E3 ubiquitin transferase</fullName>
        <ecNumber evidence="4">2.3.2.27</ecNumber>
    </recommendedName>
</protein>
<evidence type="ECO:0000256" key="18">
    <source>
        <dbReference type="SAM" id="Coils"/>
    </source>
</evidence>
<comment type="caution">
    <text evidence="20">The sequence shown here is derived from an EMBL/GenBank/DDBJ whole genome shotgun (WGS) entry which is preliminary data.</text>
</comment>
<evidence type="ECO:0000256" key="5">
    <source>
        <dbReference type="ARBA" id="ARBA00022490"/>
    </source>
</evidence>
<evidence type="ECO:0000256" key="14">
    <source>
        <dbReference type="ARBA" id="ARBA00023204"/>
    </source>
</evidence>
<keyword evidence="9" id="KW-0677">Repeat</keyword>
<dbReference type="PANTHER" id="PTHR16047">
    <property type="entry name" value="RFWD3 PROTEIN"/>
    <property type="match status" value="1"/>
</dbReference>
<dbReference type="PROSITE" id="PS50089">
    <property type="entry name" value="ZF_RING_2"/>
    <property type="match status" value="1"/>
</dbReference>
<dbReference type="SUPFAM" id="SSF50978">
    <property type="entry name" value="WD40 repeat-like"/>
    <property type="match status" value="1"/>
</dbReference>
<dbReference type="InterPro" id="IPR015943">
    <property type="entry name" value="WD40/YVTN_repeat-like_dom_sf"/>
</dbReference>
<keyword evidence="8" id="KW-0479">Metal-binding</keyword>
<dbReference type="InterPro" id="IPR036322">
    <property type="entry name" value="WD40_repeat_dom_sf"/>
</dbReference>
<dbReference type="AlphaFoldDB" id="A0A8S1J4I6"/>
<gene>
    <name evidence="20" type="ORF">OSTQU699_LOCUS7369</name>
</gene>
<comment type="subcellular location">
    <subcellularLocation>
        <location evidence="2">Cytoplasm</location>
    </subcellularLocation>
    <subcellularLocation>
        <location evidence="16">Nucleus</location>
        <location evidence="16">Nuclear body</location>
    </subcellularLocation>
</comment>
<evidence type="ECO:0000256" key="4">
    <source>
        <dbReference type="ARBA" id="ARBA00012483"/>
    </source>
</evidence>
<evidence type="ECO:0000256" key="9">
    <source>
        <dbReference type="ARBA" id="ARBA00022737"/>
    </source>
</evidence>
<dbReference type="SMART" id="SM00184">
    <property type="entry name" value="RING"/>
    <property type="match status" value="1"/>
</dbReference>
<dbReference type="Pfam" id="PF13639">
    <property type="entry name" value="zf-RING_2"/>
    <property type="match status" value="1"/>
</dbReference>